<protein>
    <submittedName>
        <fullName evidence="2">Uncharacterized protein</fullName>
    </submittedName>
</protein>
<dbReference type="AlphaFoldDB" id="A0A835ALQ2"/>
<reference evidence="2" key="1">
    <citation type="submission" date="2020-07" db="EMBL/GenBank/DDBJ databases">
        <title>Genome sequence and genetic diversity analysis of an under-domesticated orphan crop, white fonio (Digitaria exilis).</title>
        <authorList>
            <person name="Bennetzen J.L."/>
            <person name="Chen S."/>
            <person name="Ma X."/>
            <person name="Wang X."/>
            <person name="Yssel A.E.J."/>
            <person name="Chaluvadi S.R."/>
            <person name="Johnson M."/>
            <person name="Gangashetty P."/>
            <person name="Hamidou F."/>
            <person name="Sanogo M.D."/>
            <person name="Zwaenepoel A."/>
            <person name="Wallace J."/>
            <person name="Van De Peer Y."/>
            <person name="Van Deynze A."/>
        </authorList>
    </citation>
    <scope>NUCLEOTIDE SEQUENCE</scope>
    <source>
        <tissue evidence="2">Leaves</tissue>
    </source>
</reference>
<proteinExistence type="predicted"/>
<evidence type="ECO:0000313" key="2">
    <source>
        <dbReference type="EMBL" id="KAF8661693.1"/>
    </source>
</evidence>
<keyword evidence="3" id="KW-1185">Reference proteome</keyword>
<dbReference type="OrthoDB" id="695048at2759"/>
<name>A0A835ALQ2_9POAL</name>
<gene>
    <name evidence="2" type="ORF">HU200_056641</name>
</gene>
<accession>A0A835ALQ2</accession>
<dbReference type="Proteomes" id="UP000636709">
    <property type="component" value="Unassembled WGS sequence"/>
</dbReference>
<organism evidence="2 3">
    <name type="scientific">Digitaria exilis</name>
    <dbReference type="NCBI Taxonomy" id="1010633"/>
    <lineage>
        <taxon>Eukaryota</taxon>
        <taxon>Viridiplantae</taxon>
        <taxon>Streptophyta</taxon>
        <taxon>Embryophyta</taxon>
        <taxon>Tracheophyta</taxon>
        <taxon>Spermatophyta</taxon>
        <taxon>Magnoliopsida</taxon>
        <taxon>Liliopsida</taxon>
        <taxon>Poales</taxon>
        <taxon>Poaceae</taxon>
        <taxon>PACMAD clade</taxon>
        <taxon>Panicoideae</taxon>
        <taxon>Panicodae</taxon>
        <taxon>Paniceae</taxon>
        <taxon>Anthephorinae</taxon>
        <taxon>Digitaria</taxon>
    </lineage>
</organism>
<feature type="region of interest" description="Disordered" evidence="1">
    <location>
        <begin position="1"/>
        <end position="21"/>
    </location>
</feature>
<sequence length="96" mass="10180">MTSSSAGGAPSCSSSSSSRFPRCSVLARRSPSSWNPRRLLPVPAVHEQSAGLVEEKVVAAHPWSVDRRTRRSCSSSAFMDAVSKHQVPSGANPDSN</sequence>
<dbReference type="EMBL" id="JACEFO010002392">
    <property type="protein sequence ID" value="KAF8661693.1"/>
    <property type="molecule type" value="Genomic_DNA"/>
</dbReference>
<comment type="caution">
    <text evidence="2">The sequence shown here is derived from an EMBL/GenBank/DDBJ whole genome shotgun (WGS) entry which is preliminary data.</text>
</comment>
<evidence type="ECO:0000256" key="1">
    <source>
        <dbReference type="SAM" id="MobiDB-lite"/>
    </source>
</evidence>
<evidence type="ECO:0000313" key="3">
    <source>
        <dbReference type="Proteomes" id="UP000636709"/>
    </source>
</evidence>